<feature type="region of interest" description="Disordered" evidence="6">
    <location>
        <begin position="103"/>
        <end position="179"/>
    </location>
</feature>
<dbReference type="PANTHER" id="PTHR31003:SF3">
    <property type="entry name" value="HOMEODOMAIN-LIKE SUPERFAMILY PROTEIN-RELATED"/>
    <property type="match status" value="1"/>
</dbReference>
<keyword evidence="4" id="KW-0804">Transcription</keyword>
<dbReference type="Gene3D" id="1.10.10.60">
    <property type="entry name" value="Homeodomain-like"/>
    <property type="match status" value="1"/>
</dbReference>
<dbReference type="PROSITE" id="PS51294">
    <property type="entry name" value="HTH_MYB"/>
    <property type="match status" value="1"/>
</dbReference>
<dbReference type="PANTHER" id="PTHR31003">
    <property type="entry name" value="MYB FAMILY TRANSCRIPTION FACTOR"/>
    <property type="match status" value="1"/>
</dbReference>
<feature type="compositionally biased region" description="Polar residues" evidence="6">
    <location>
        <begin position="128"/>
        <end position="140"/>
    </location>
</feature>
<dbReference type="EMBL" id="JAATIP010000146">
    <property type="protein sequence ID" value="KAF4366862.1"/>
    <property type="molecule type" value="Genomic_DNA"/>
</dbReference>
<dbReference type="SUPFAM" id="SSF46689">
    <property type="entry name" value="Homeodomain-like"/>
    <property type="match status" value="1"/>
</dbReference>
<evidence type="ECO:0000256" key="2">
    <source>
        <dbReference type="ARBA" id="ARBA00023015"/>
    </source>
</evidence>
<dbReference type="GO" id="GO:0003677">
    <property type="term" value="F:DNA binding"/>
    <property type="evidence" value="ECO:0007669"/>
    <property type="project" value="UniProtKB-KW"/>
</dbReference>
<feature type="compositionally biased region" description="Basic and acidic residues" evidence="6">
    <location>
        <begin position="160"/>
        <end position="170"/>
    </location>
</feature>
<sequence length="409" mass="45925">MGSIPSELSLDFRASYVPKSIHEFINEVSTIENVPERASKLGDFVRRLEEEMRKIDAFKRELPLCMILLSDAILTLKKESSQCAVTTNPQPVLEEFIPMKKDCEEEDEEREEHKKNKNEKDSRDKKNWMSSVQLWNTDDISSGDHLNKNSKQNSMTQTKMNDEKILKNEDPFPSCRNRSSERSFAPFIKPYSGFLVRKEEKDEFSIPGLSLLTPGLKNPKEESGCGNARSNSGRAVSSSPANVHSNLRIGSQQTARKQRRCWSPELHRRFVNALQQLGGSQVATPKQIRELMQVDGLTNDEVKSHLQKYRLHTRRVPSGTSAPANQSVVVLGGLWLGQDQYGDSSKASSSQSGSPQGPLQLAATRGGSPTTGDEDSMQDDDDDDDDAKSEGFSWKNHLHKPLKDDVHRV</sequence>
<keyword evidence="3" id="KW-0238">DNA-binding</keyword>
<dbReference type="AlphaFoldDB" id="A0A7J6F828"/>
<dbReference type="FunFam" id="1.10.10.60:FF:000002">
    <property type="entry name" value="Myb family transcription factor"/>
    <property type="match status" value="1"/>
</dbReference>
<feature type="compositionally biased region" description="Low complexity" evidence="6">
    <location>
        <begin position="344"/>
        <end position="358"/>
    </location>
</feature>
<dbReference type="GO" id="GO:0005634">
    <property type="term" value="C:nucleus"/>
    <property type="evidence" value="ECO:0007669"/>
    <property type="project" value="UniProtKB-SubCell"/>
</dbReference>
<dbReference type="InterPro" id="IPR006447">
    <property type="entry name" value="Myb_dom_plants"/>
</dbReference>
<organism evidence="8 9">
    <name type="scientific">Cannabis sativa</name>
    <name type="common">Hemp</name>
    <name type="synonym">Marijuana</name>
    <dbReference type="NCBI Taxonomy" id="3483"/>
    <lineage>
        <taxon>Eukaryota</taxon>
        <taxon>Viridiplantae</taxon>
        <taxon>Streptophyta</taxon>
        <taxon>Embryophyta</taxon>
        <taxon>Tracheophyta</taxon>
        <taxon>Spermatophyta</taxon>
        <taxon>Magnoliopsida</taxon>
        <taxon>eudicotyledons</taxon>
        <taxon>Gunneridae</taxon>
        <taxon>Pentapetalae</taxon>
        <taxon>rosids</taxon>
        <taxon>fabids</taxon>
        <taxon>Rosales</taxon>
        <taxon>Cannabaceae</taxon>
        <taxon>Cannabis</taxon>
    </lineage>
</organism>
<feature type="compositionally biased region" description="Basic and acidic residues" evidence="6">
    <location>
        <begin position="111"/>
        <end position="127"/>
    </location>
</feature>
<dbReference type="InterPro" id="IPR044787">
    <property type="entry name" value="HHO5-like"/>
</dbReference>
<proteinExistence type="predicted"/>
<dbReference type="Pfam" id="PF00249">
    <property type="entry name" value="Myb_DNA-binding"/>
    <property type="match status" value="1"/>
</dbReference>
<evidence type="ECO:0000256" key="4">
    <source>
        <dbReference type="ARBA" id="ARBA00023163"/>
    </source>
</evidence>
<dbReference type="Proteomes" id="UP000525078">
    <property type="component" value="Unassembled WGS sequence"/>
</dbReference>
<evidence type="ECO:0000313" key="8">
    <source>
        <dbReference type="EMBL" id="KAF4366862.1"/>
    </source>
</evidence>
<feature type="compositionally biased region" description="Polar residues" evidence="6">
    <location>
        <begin position="228"/>
        <end position="243"/>
    </location>
</feature>
<dbReference type="InterPro" id="IPR009057">
    <property type="entry name" value="Homeodomain-like_sf"/>
</dbReference>
<feature type="region of interest" description="Disordered" evidence="6">
    <location>
        <begin position="341"/>
        <end position="409"/>
    </location>
</feature>
<evidence type="ECO:0000256" key="6">
    <source>
        <dbReference type="SAM" id="MobiDB-lite"/>
    </source>
</evidence>
<evidence type="ECO:0000259" key="7">
    <source>
        <dbReference type="PROSITE" id="PS51294"/>
    </source>
</evidence>
<dbReference type="InterPro" id="IPR058673">
    <property type="entry name" value="HHO5-like_N"/>
</dbReference>
<evidence type="ECO:0000256" key="5">
    <source>
        <dbReference type="ARBA" id="ARBA00023242"/>
    </source>
</evidence>
<dbReference type="InterPro" id="IPR001005">
    <property type="entry name" value="SANT/Myb"/>
</dbReference>
<accession>A0A7J6F828</accession>
<name>A0A7J6F828_CANSA</name>
<feature type="compositionally biased region" description="Polar residues" evidence="6">
    <location>
        <begin position="149"/>
        <end position="159"/>
    </location>
</feature>
<reference evidence="8 9" key="1">
    <citation type="journal article" date="2020" name="bioRxiv">
        <title>Sequence and annotation of 42 cannabis genomes reveals extensive copy number variation in cannabinoid synthesis and pathogen resistance genes.</title>
        <authorList>
            <person name="Mckernan K.J."/>
            <person name="Helbert Y."/>
            <person name="Kane L.T."/>
            <person name="Ebling H."/>
            <person name="Zhang L."/>
            <person name="Liu B."/>
            <person name="Eaton Z."/>
            <person name="Mclaughlin S."/>
            <person name="Kingan S."/>
            <person name="Baybayan P."/>
            <person name="Concepcion G."/>
            <person name="Jordan M."/>
            <person name="Riva A."/>
            <person name="Barbazuk W."/>
            <person name="Harkins T."/>
        </authorList>
    </citation>
    <scope>NUCLEOTIDE SEQUENCE [LARGE SCALE GENOMIC DNA]</scope>
    <source>
        <strain evidence="9">cv. Jamaican Lion 4</strain>
        <tissue evidence="8">Leaf</tissue>
    </source>
</reference>
<comment type="caution">
    <text evidence="8">The sequence shown here is derived from an EMBL/GenBank/DDBJ whole genome shotgun (WGS) entry which is preliminary data.</text>
</comment>
<evidence type="ECO:0000256" key="1">
    <source>
        <dbReference type="ARBA" id="ARBA00004123"/>
    </source>
</evidence>
<dbReference type="NCBIfam" id="TIGR01557">
    <property type="entry name" value="myb_SHAQKYF"/>
    <property type="match status" value="1"/>
</dbReference>
<feature type="domain" description="HTH myb-type" evidence="7">
    <location>
        <begin position="254"/>
        <end position="314"/>
    </location>
</feature>
<feature type="compositionally biased region" description="Acidic residues" evidence="6">
    <location>
        <begin position="372"/>
        <end position="387"/>
    </location>
</feature>
<dbReference type="GO" id="GO:0003700">
    <property type="term" value="F:DNA-binding transcription factor activity"/>
    <property type="evidence" value="ECO:0007669"/>
    <property type="project" value="InterPro"/>
</dbReference>
<keyword evidence="2" id="KW-0805">Transcription regulation</keyword>
<protein>
    <recommendedName>
        <fullName evidence="7">HTH myb-type domain-containing protein</fullName>
    </recommendedName>
</protein>
<evidence type="ECO:0000313" key="9">
    <source>
        <dbReference type="Proteomes" id="UP000525078"/>
    </source>
</evidence>
<feature type="region of interest" description="Disordered" evidence="6">
    <location>
        <begin position="215"/>
        <end position="243"/>
    </location>
</feature>
<comment type="subcellular location">
    <subcellularLocation>
        <location evidence="1">Nucleus</location>
    </subcellularLocation>
</comment>
<gene>
    <name evidence="8" type="ORF">F8388_013927</name>
</gene>
<evidence type="ECO:0000256" key="3">
    <source>
        <dbReference type="ARBA" id="ARBA00023125"/>
    </source>
</evidence>
<dbReference type="InterPro" id="IPR017930">
    <property type="entry name" value="Myb_dom"/>
</dbReference>
<dbReference type="Pfam" id="PF26575">
    <property type="entry name" value="HHO5_N"/>
    <property type="match status" value="1"/>
</dbReference>
<keyword evidence="5" id="KW-0539">Nucleus</keyword>